<accession>H2XJU9</accession>
<reference evidence="2" key="3">
    <citation type="submission" date="2025-08" db="UniProtKB">
        <authorList>
            <consortium name="Ensembl"/>
        </authorList>
    </citation>
    <scope>IDENTIFICATION</scope>
</reference>
<dbReference type="InParanoid" id="H2XJU9"/>
<reference evidence="3" key="1">
    <citation type="journal article" date="2002" name="Science">
        <title>The draft genome of Ciona intestinalis: insights into chordate and vertebrate origins.</title>
        <authorList>
            <person name="Dehal P."/>
            <person name="Satou Y."/>
            <person name="Campbell R.K."/>
            <person name="Chapman J."/>
            <person name="Degnan B."/>
            <person name="De Tomaso A."/>
            <person name="Davidson B."/>
            <person name="Di Gregorio A."/>
            <person name="Gelpke M."/>
            <person name="Goodstein D.M."/>
            <person name="Harafuji N."/>
            <person name="Hastings K.E."/>
            <person name="Ho I."/>
            <person name="Hotta K."/>
            <person name="Huang W."/>
            <person name="Kawashima T."/>
            <person name="Lemaire P."/>
            <person name="Martinez D."/>
            <person name="Meinertzhagen I.A."/>
            <person name="Necula S."/>
            <person name="Nonaka M."/>
            <person name="Putnam N."/>
            <person name="Rash S."/>
            <person name="Saiga H."/>
            <person name="Satake M."/>
            <person name="Terry A."/>
            <person name="Yamada L."/>
            <person name="Wang H.G."/>
            <person name="Awazu S."/>
            <person name="Azumi K."/>
            <person name="Boore J."/>
            <person name="Branno M."/>
            <person name="Chin-Bow S."/>
            <person name="DeSantis R."/>
            <person name="Doyle S."/>
            <person name="Francino P."/>
            <person name="Keys D.N."/>
            <person name="Haga S."/>
            <person name="Hayashi H."/>
            <person name="Hino K."/>
            <person name="Imai K.S."/>
            <person name="Inaba K."/>
            <person name="Kano S."/>
            <person name="Kobayashi K."/>
            <person name="Kobayashi M."/>
            <person name="Lee B.I."/>
            <person name="Makabe K.W."/>
            <person name="Manohar C."/>
            <person name="Matassi G."/>
            <person name="Medina M."/>
            <person name="Mochizuki Y."/>
            <person name="Mount S."/>
            <person name="Morishita T."/>
            <person name="Miura S."/>
            <person name="Nakayama A."/>
            <person name="Nishizaka S."/>
            <person name="Nomoto H."/>
            <person name="Ohta F."/>
            <person name="Oishi K."/>
            <person name="Rigoutsos I."/>
            <person name="Sano M."/>
            <person name="Sasaki A."/>
            <person name="Sasakura Y."/>
            <person name="Shoguchi E."/>
            <person name="Shin-i T."/>
            <person name="Spagnuolo A."/>
            <person name="Stainier D."/>
            <person name="Suzuki M.M."/>
            <person name="Tassy O."/>
            <person name="Takatori N."/>
            <person name="Tokuoka M."/>
            <person name="Yagi K."/>
            <person name="Yoshizaki F."/>
            <person name="Wada S."/>
            <person name="Zhang C."/>
            <person name="Hyatt P.D."/>
            <person name="Larimer F."/>
            <person name="Detter C."/>
            <person name="Doggett N."/>
            <person name="Glavina T."/>
            <person name="Hawkins T."/>
            <person name="Richardson P."/>
            <person name="Lucas S."/>
            <person name="Kohara Y."/>
            <person name="Levine M."/>
            <person name="Satoh N."/>
            <person name="Rokhsar D.S."/>
        </authorList>
    </citation>
    <scope>NUCLEOTIDE SEQUENCE [LARGE SCALE GENOMIC DNA]</scope>
</reference>
<evidence type="ECO:0000313" key="3">
    <source>
        <dbReference type="Proteomes" id="UP000008144"/>
    </source>
</evidence>
<dbReference type="Proteomes" id="UP000008144">
    <property type="component" value="Chromosome 4"/>
</dbReference>
<feature type="compositionally biased region" description="Basic and acidic residues" evidence="1">
    <location>
        <begin position="34"/>
        <end position="52"/>
    </location>
</feature>
<dbReference type="HOGENOM" id="CLU_3086481_0_0_1"/>
<dbReference type="EMBL" id="EAAA01001960">
    <property type="status" value="NOT_ANNOTATED_CDS"/>
    <property type="molecule type" value="Genomic_DNA"/>
</dbReference>
<organism evidence="2 3">
    <name type="scientific">Ciona intestinalis</name>
    <name type="common">Transparent sea squirt</name>
    <name type="synonym">Ascidia intestinalis</name>
    <dbReference type="NCBI Taxonomy" id="7719"/>
    <lineage>
        <taxon>Eukaryota</taxon>
        <taxon>Metazoa</taxon>
        <taxon>Chordata</taxon>
        <taxon>Tunicata</taxon>
        <taxon>Ascidiacea</taxon>
        <taxon>Phlebobranchia</taxon>
        <taxon>Cionidae</taxon>
        <taxon>Ciona</taxon>
    </lineage>
</organism>
<name>H2XJU9_CIOIN</name>
<evidence type="ECO:0000313" key="2">
    <source>
        <dbReference type="Ensembl" id="ENSCINP00000029931.1"/>
    </source>
</evidence>
<dbReference type="AlphaFoldDB" id="H2XJU9"/>
<reference evidence="2" key="2">
    <citation type="journal article" date="2008" name="Genome Biol.">
        <title>Improved genome assembly and evidence-based global gene model set for the chordate Ciona intestinalis: new insight into intron and operon populations.</title>
        <authorList>
            <person name="Satou Y."/>
            <person name="Mineta K."/>
            <person name="Ogasawara M."/>
            <person name="Sasakura Y."/>
            <person name="Shoguchi E."/>
            <person name="Ueno K."/>
            <person name="Yamada L."/>
            <person name="Matsumoto J."/>
            <person name="Wasserscheid J."/>
            <person name="Dewar K."/>
            <person name="Wiley G.B."/>
            <person name="Macmil S.L."/>
            <person name="Roe B.A."/>
            <person name="Zeller R.W."/>
            <person name="Hastings K.E."/>
            <person name="Lemaire P."/>
            <person name="Lindquist E."/>
            <person name="Endo T."/>
            <person name="Hotta K."/>
            <person name="Inaba K."/>
        </authorList>
    </citation>
    <scope>NUCLEOTIDE SEQUENCE [LARGE SCALE GENOMIC DNA]</scope>
    <source>
        <strain evidence="2">wild type</strain>
    </source>
</reference>
<reference evidence="2" key="4">
    <citation type="submission" date="2025-09" db="UniProtKB">
        <authorList>
            <consortium name="Ensembl"/>
        </authorList>
    </citation>
    <scope>IDENTIFICATION</scope>
</reference>
<dbReference type="Ensembl" id="ENSCINT00000033466.1">
    <property type="protein sequence ID" value="ENSCINP00000029931.1"/>
    <property type="gene ID" value="ENSCING00000020489.1"/>
</dbReference>
<evidence type="ECO:0000256" key="1">
    <source>
        <dbReference type="SAM" id="MobiDB-lite"/>
    </source>
</evidence>
<keyword evidence="3" id="KW-1185">Reference proteome</keyword>
<feature type="region of interest" description="Disordered" evidence="1">
    <location>
        <begin position="1"/>
        <end position="52"/>
    </location>
</feature>
<proteinExistence type="predicted"/>
<protein>
    <submittedName>
        <fullName evidence="2">Uncharacterized protein</fullName>
    </submittedName>
</protein>
<sequence length="52" mass="6234">MHLLHHKKESGHLQLHLPNGQDKDKQTQTSQRRGKLDKSKREFIDIIKHRKL</sequence>